<name>A6ITA6_RAT</name>
<dbReference type="AlphaFoldDB" id="A6ITA6"/>
<protein>
    <submittedName>
        <fullName evidence="1">RGD1564482 (Predicted)</fullName>
    </submittedName>
</protein>
<sequence length="79" mass="8364">MALCAGFVSLPADELESPVCSHHSANDVRLLCVEASGFATVLVFLWGSEMIRVSLALTAVPSPASITFHPPPPSGWKDQ</sequence>
<evidence type="ECO:0000313" key="1">
    <source>
        <dbReference type="EMBL" id="EDL80807.1"/>
    </source>
</evidence>
<evidence type="ECO:0000313" key="2">
    <source>
        <dbReference type="Proteomes" id="UP000234681"/>
    </source>
</evidence>
<gene>
    <name evidence="1" type="primary">RGD1564482_predicted</name>
    <name evidence="1" type="ORF">rCG_31555</name>
</gene>
<reference evidence="2" key="1">
    <citation type="submission" date="2005-09" db="EMBL/GenBank/DDBJ databases">
        <authorList>
            <person name="Mural R.J."/>
            <person name="Li P.W."/>
            <person name="Adams M.D."/>
            <person name="Amanatides P.G."/>
            <person name="Baden-Tillson H."/>
            <person name="Barnstead M."/>
            <person name="Chin S.H."/>
            <person name="Dew I."/>
            <person name="Evans C.A."/>
            <person name="Ferriera S."/>
            <person name="Flanigan M."/>
            <person name="Fosler C."/>
            <person name="Glodek A."/>
            <person name="Gu Z."/>
            <person name="Holt R.A."/>
            <person name="Jennings D."/>
            <person name="Kraft C.L."/>
            <person name="Lu F."/>
            <person name="Nguyen T."/>
            <person name="Nusskern D.R."/>
            <person name="Pfannkoch C.M."/>
            <person name="Sitter C."/>
            <person name="Sutton G.G."/>
            <person name="Venter J.C."/>
            <person name="Wang Z."/>
            <person name="Woodage T."/>
            <person name="Zheng X.H."/>
            <person name="Zhong F."/>
        </authorList>
    </citation>
    <scope>NUCLEOTIDE SEQUENCE [LARGE SCALE GENOMIC DNA]</scope>
    <source>
        <strain>BN</strain>
        <strain evidence="2">Sprague-Dawley</strain>
    </source>
</reference>
<dbReference type="EMBL" id="CH473968">
    <property type="protein sequence ID" value="EDL80807.1"/>
    <property type="molecule type" value="Genomic_DNA"/>
</dbReference>
<accession>A6ITA6</accession>
<organism evidence="1 2">
    <name type="scientific">Rattus norvegicus</name>
    <name type="common">Rat</name>
    <dbReference type="NCBI Taxonomy" id="10116"/>
    <lineage>
        <taxon>Eukaryota</taxon>
        <taxon>Metazoa</taxon>
        <taxon>Chordata</taxon>
        <taxon>Craniata</taxon>
        <taxon>Vertebrata</taxon>
        <taxon>Euteleostomi</taxon>
        <taxon>Mammalia</taxon>
        <taxon>Eutheria</taxon>
        <taxon>Euarchontoglires</taxon>
        <taxon>Glires</taxon>
        <taxon>Rodentia</taxon>
        <taxon>Myomorpha</taxon>
        <taxon>Muroidea</taxon>
        <taxon>Muridae</taxon>
        <taxon>Murinae</taxon>
        <taxon>Rattus</taxon>
    </lineage>
</organism>
<proteinExistence type="predicted"/>
<dbReference type="Proteomes" id="UP000234681">
    <property type="component" value="Chromosome 5"/>
</dbReference>